<name>A0A9P8CF45_9HELO</name>
<dbReference type="AlphaFoldDB" id="A0A9P8CF45"/>
<sequence length="67" mass="7455">MDAMEITCSTNGSLFTTSSAKGVIQMWDIYICALIYQVIAAFQTSEIAPPPDGRRVYDIRGPIINIW</sequence>
<gene>
    <name evidence="1" type="ORF">BJ878DRAFT_504661</name>
</gene>
<accession>A0A9P8CF45</accession>
<organism evidence="1 2">
    <name type="scientific">Calycina marina</name>
    <dbReference type="NCBI Taxonomy" id="1763456"/>
    <lineage>
        <taxon>Eukaryota</taxon>
        <taxon>Fungi</taxon>
        <taxon>Dikarya</taxon>
        <taxon>Ascomycota</taxon>
        <taxon>Pezizomycotina</taxon>
        <taxon>Leotiomycetes</taxon>
        <taxon>Helotiales</taxon>
        <taxon>Pezizellaceae</taxon>
        <taxon>Calycina</taxon>
    </lineage>
</organism>
<dbReference type="Proteomes" id="UP000887226">
    <property type="component" value="Unassembled WGS sequence"/>
</dbReference>
<evidence type="ECO:0000313" key="1">
    <source>
        <dbReference type="EMBL" id="KAG9244769.1"/>
    </source>
</evidence>
<evidence type="ECO:0000313" key="2">
    <source>
        <dbReference type="Proteomes" id="UP000887226"/>
    </source>
</evidence>
<proteinExistence type="predicted"/>
<keyword evidence="2" id="KW-1185">Reference proteome</keyword>
<reference evidence="1" key="1">
    <citation type="journal article" date="2021" name="IMA Fungus">
        <title>Genomic characterization of three marine fungi, including Emericellopsis atlantica sp. nov. with signatures of a generalist lifestyle and marine biomass degradation.</title>
        <authorList>
            <person name="Hagestad O.C."/>
            <person name="Hou L."/>
            <person name="Andersen J.H."/>
            <person name="Hansen E.H."/>
            <person name="Altermark B."/>
            <person name="Li C."/>
            <person name="Kuhnert E."/>
            <person name="Cox R.J."/>
            <person name="Crous P.W."/>
            <person name="Spatafora J.W."/>
            <person name="Lail K."/>
            <person name="Amirebrahimi M."/>
            <person name="Lipzen A."/>
            <person name="Pangilinan J."/>
            <person name="Andreopoulos W."/>
            <person name="Hayes R.D."/>
            <person name="Ng V."/>
            <person name="Grigoriev I.V."/>
            <person name="Jackson S.A."/>
            <person name="Sutton T.D.S."/>
            <person name="Dobson A.D.W."/>
            <person name="Rama T."/>
        </authorList>
    </citation>
    <scope>NUCLEOTIDE SEQUENCE</scope>
    <source>
        <strain evidence="1">TRa3180A</strain>
    </source>
</reference>
<protein>
    <submittedName>
        <fullName evidence="1">Uncharacterized protein</fullName>
    </submittedName>
</protein>
<comment type="caution">
    <text evidence="1">The sequence shown here is derived from an EMBL/GenBank/DDBJ whole genome shotgun (WGS) entry which is preliminary data.</text>
</comment>
<dbReference type="EMBL" id="MU253885">
    <property type="protein sequence ID" value="KAG9244769.1"/>
    <property type="molecule type" value="Genomic_DNA"/>
</dbReference>